<name>A0A9P9IGW0_9HYPO</name>
<dbReference type="InterPro" id="IPR020845">
    <property type="entry name" value="AMP-binding_CS"/>
</dbReference>
<dbReference type="EMBL" id="JAGMUV010000024">
    <property type="protein sequence ID" value="KAH7121503.1"/>
    <property type="molecule type" value="Genomic_DNA"/>
</dbReference>
<dbReference type="OrthoDB" id="6509636at2759"/>
<dbReference type="Proteomes" id="UP000738349">
    <property type="component" value="Unassembled WGS sequence"/>
</dbReference>
<evidence type="ECO:0000256" key="1">
    <source>
        <dbReference type="ARBA" id="ARBA00006432"/>
    </source>
</evidence>
<comment type="caution">
    <text evidence="4">The sequence shown here is derived from an EMBL/GenBank/DDBJ whole genome shotgun (WGS) entry which is preliminary data.</text>
</comment>
<evidence type="ECO:0000313" key="4">
    <source>
        <dbReference type="EMBL" id="KAH7121503.1"/>
    </source>
</evidence>
<dbReference type="AlphaFoldDB" id="A0A9P9IGW0"/>
<dbReference type="Gene3D" id="3.40.50.12780">
    <property type="entry name" value="N-terminal domain of ligase-like"/>
    <property type="match status" value="1"/>
</dbReference>
<dbReference type="PANTHER" id="PTHR24096:SF422">
    <property type="entry name" value="BCDNA.GH02901"/>
    <property type="match status" value="1"/>
</dbReference>
<evidence type="ECO:0000259" key="3">
    <source>
        <dbReference type="Pfam" id="PF13193"/>
    </source>
</evidence>
<dbReference type="GO" id="GO:0016405">
    <property type="term" value="F:CoA-ligase activity"/>
    <property type="evidence" value="ECO:0007669"/>
    <property type="project" value="TreeGrafter"/>
</dbReference>
<protein>
    <submittedName>
        <fullName evidence="4">AMP-binding enzyme</fullName>
    </submittedName>
</protein>
<reference evidence="4" key="1">
    <citation type="journal article" date="2021" name="Nat. Commun.">
        <title>Genetic determinants of endophytism in the Arabidopsis root mycobiome.</title>
        <authorList>
            <person name="Mesny F."/>
            <person name="Miyauchi S."/>
            <person name="Thiergart T."/>
            <person name="Pickel B."/>
            <person name="Atanasova L."/>
            <person name="Karlsson M."/>
            <person name="Huettel B."/>
            <person name="Barry K.W."/>
            <person name="Haridas S."/>
            <person name="Chen C."/>
            <person name="Bauer D."/>
            <person name="Andreopoulos W."/>
            <person name="Pangilinan J."/>
            <person name="LaButti K."/>
            <person name="Riley R."/>
            <person name="Lipzen A."/>
            <person name="Clum A."/>
            <person name="Drula E."/>
            <person name="Henrissat B."/>
            <person name="Kohler A."/>
            <person name="Grigoriev I.V."/>
            <person name="Martin F.M."/>
            <person name="Hacquard S."/>
        </authorList>
    </citation>
    <scope>NUCLEOTIDE SEQUENCE</scope>
    <source>
        <strain evidence="4">MPI-CAGE-AT-0147</strain>
    </source>
</reference>
<dbReference type="InterPro" id="IPR025110">
    <property type="entry name" value="AMP-bd_C"/>
</dbReference>
<dbReference type="Pfam" id="PF00501">
    <property type="entry name" value="AMP-binding"/>
    <property type="match status" value="1"/>
</dbReference>
<gene>
    <name evidence="4" type="ORF">EDB81DRAFT_872830</name>
</gene>
<dbReference type="InterPro" id="IPR042099">
    <property type="entry name" value="ANL_N_sf"/>
</dbReference>
<dbReference type="PANTHER" id="PTHR24096">
    <property type="entry name" value="LONG-CHAIN-FATTY-ACID--COA LIGASE"/>
    <property type="match status" value="1"/>
</dbReference>
<dbReference type="FunFam" id="3.30.300.30:FF:000007">
    <property type="entry name" value="4-coumarate--CoA ligase 2"/>
    <property type="match status" value="1"/>
</dbReference>
<organism evidence="4 5">
    <name type="scientific">Dactylonectria macrodidyma</name>
    <dbReference type="NCBI Taxonomy" id="307937"/>
    <lineage>
        <taxon>Eukaryota</taxon>
        <taxon>Fungi</taxon>
        <taxon>Dikarya</taxon>
        <taxon>Ascomycota</taxon>
        <taxon>Pezizomycotina</taxon>
        <taxon>Sordariomycetes</taxon>
        <taxon>Hypocreomycetidae</taxon>
        <taxon>Hypocreales</taxon>
        <taxon>Nectriaceae</taxon>
        <taxon>Dactylonectria</taxon>
    </lineage>
</organism>
<keyword evidence="5" id="KW-1185">Reference proteome</keyword>
<dbReference type="Gene3D" id="3.30.300.30">
    <property type="match status" value="1"/>
</dbReference>
<comment type="similarity">
    <text evidence="1">Belongs to the ATP-dependent AMP-binding enzyme family.</text>
</comment>
<evidence type="ECO:0000313" key="5">
    <source>
        <dbReference type="Proteomes" id="UP000738349"/>
    </source>
</evidence>
<dbReference type="InterPro" id="IPR000873">
    <property type="entry name" value="AMP-dep_synth/lig_dom"/>
</dbReference>
<dbReference type="InterPro" id="IPR045851">
    <property type="entry name" value="AMP-bd_C_sf"/>
</dbReference>
<dbReference type="PROSITE" id="PS00455">
    <property type="entry name" value="AMP_BINDING"/>
    <property type="match status" value="1"/>
</dbReference>
<feature type="domain" description="AMP-dependent synthetase/ligase" evidence="2">
    <location>
        <begin position="51"/>
        <end position="412"/>
    </location>
</feature>
<sequence>MFFAPSWISESALGKYLDCCFAFYTPDSITIEEFINSDEYGRLPRADSRNAYTCGLTGQSLSAEDVHDRTSPLASALAQKLGLKPNKGVPLDKVIAIHSVNTIDYMLLVHAIHRLSGVATPASAACTVPDLQHQLQITKPKAIFTCAPLLEVAEKAAERCGIEKARIFILSIPGFDNPAGYETIDQLMGRGQSTWQPAFISMSSGTSGLPKACIITHYNIMSNIRATAIFEKTTRSVLKFQTQVTLGLLPLSHIFGLVTIAYCAAYQGDELVVLNKFDIKVLLSAIQRFKIERLFAVPPIVIQLLRHHELAKAHDLSSVRNLHTGAAPLGPETVQQVLKHWPHWHIGQGYGMTETATLISTTSEHDILVGSSGSLIPGIRAKLVSFDGKEINEYGTPGELLIQSPSVISGYLDNKQANEETFFTDKDGRWIRTGDEVLIRKSAAGHEHLFIVDRIKELIKTKGYQVAPAELESYMLSHQLVDDCAVIAIPDESAGEVPKAFVVLSTAAKTQDRTQLANEICQFVEQGMAPYKKLKGGVEFVDTIPKSPSGKILRRLLKEKEKRGRTARGSRL</sequence>
<accession>A0A9P9IGW0</accession>
<feature type="domain" description="AMP-binding enzyme C-terminal" evidence="3">
    <location>
        <begin position="470"/>
        <end position="551"/>
    </location>
</feature>
<proteinExistence type="inferred from homology"/>
<evidence type="ECO:0000259" key="2">
    <source>
        <dbReference type="Pfam" id="PF00501"/>
    </source>
</evidence>
<dbReference type="Pfam" id="PF13193">
    <property type="entry name" value="AMP-binding_C"/>
    <property type="match status" value="1"/>
</dbReference>
<dbReference type="SUPFAM" id="SSF56801">
    <property type="entry name" value="Acetyl-CoA synthetase-like"/>
    <property type="match status" value="1"/>
</dbReference>